<sequence>MRHLHYSLFAVTLATLVLLISIYRITALKYHFSSPNDSASGQAVFASGVEYSLPYPGILPNNPIWPFKAFRDRLDLFFTFDPLEKAQRTLFLADKRLSAAQRLFVEGDSGRAVVTATKAEQYLELALIKGRDADVKGTDAAGFFETLFKASLTHRQMLEEMMSRAPEDGKPILNKTLDSPKKVNEQVSHFLNERGKTLLTPTPTN</sequence>
<dbReference type="InterPro" id="IPR043725">
    <property type="entry name" value="DUF5667"/>
</dbReference>
<name>A0A1G1V235_9BACT</name>
<evidence type="ECO:0000313" key="2">
    <source>
        <dbReference type="EMBL" id="OGY09411.1"/>
    </source>
</evidence>
<evidence type="ECO:0000259" key="1">
    <source>
        <dbReference type="Pfam" id="PF18915"/>
    </source>
</evidence>
<feature type="domain" description="DUF5667" evidence="1">
    <location>
        <begin position="57"/>
        <end position="166"/>
    </location>
</feature>
<dbReference type="AlphaFoldDB" id="A0A1G1V235"/>
<protein>
    <recommendedName>
        <fullName evidence="1">DUF5667 domain-containing protein</fullName>
    </recommendedName>
</protein>
<evidence type="ECO:0000313" key="3">
    <source>
        <dbReference type="Proteomes" id="UP000177967"/>
    </source>
</evidence>
<proteinExistence type="predicted"/>
<reference evidence="2 3" key="1">
    <citation type="journal article" date="2016" name="Nat. Commun.">
        <title>Thousands of microbial genomes shed light on interconnected biogeochemical processes in an aquifer system.</title>
        <authorList>
            <person name="Anantharaman K."/>
            <person name="Brown C.T."/>
            <person name="Hug L.A."/>
            <person name="Sharon I."/>
            <person name="Castelle C.J."/>
            <person name="Probst A.J."/>
            <person name="Thomas B.C."/>
            <person name="Singh A."/>
            <person name="Wilkins M.J."/>
            <person name="Karaoz U."/>
            <person name="Brodie E.L."/>
            <person name="Williams K.H."/>
            <person name="Hubbard S.S."/>
            <person name="Banfield J.F."/>
        </authorList>
    </citation>
    <scope>NUCLEOTIDE SEQUENCE [LARGE SCALE GENOMIC DNA]</scope>
</reference>
<dbReference type="Pfam" id="PF18915">
    <property type="entry name" value="DUF5667"/>
    <property type="match status" value="1"/>
</dbReference>
<gene>
    <name evidence="2" type="ORF">A2782_01155</name>
</gene>
<dbReference type="EMBL" id="MHBW01000010">
    <property type="protein sequence ID" value="OGY09411.1"/>
    <property type="molecule type" value="Genomic_DNA"/>
</dbReference>
<comment type="caution">
    <text evidence="2">The sequence shown here is derived from an EMBL/GenBank/DDBJ whole genome shotgun (WGS) entry which is preliminary data.</text>
</comment>
<accession>A0A1G1V235</accession>
<dbReference type="STRING" id="1797513.A2782_01155"/>
<organism evidence="2 3">
    <name type="scientific">Candidatus Blackburnbacteria bacterium RIFCSPHIGHO2_01_FULL_43_15b</name>
    <dbReference type="NCBI Taxonomy" id="1797513"/>
    <lineage>
        <taxon>Bacteria</taxon>
        <taxon>Candidatus Blackburniibacteriota</taxon>
    </lineage>
</organism>
<dbReference type="Proteomes" id="UP000177967">
    <property type="component" value="Unassembled WGS sequence"/>
</dbReference>